<name>A0A7T6APM1_9BACT</name>
<keyword evidence="4" id="KW-0732">Signal</keyword>
<dbReference type="Pfam" id="PF09084">
    <property type="entry name" value="NMT1"/>
    <property type="match status" value="1"/>
</dbReference>
<dbReference type="GO" id="GO:0016020">
    <property type="term" value="C:membrane"/>
    <property type="evidence" value="ECO:0007669"/>
    <property type="project" value="InterPro"/>
</dbReference>
<dbReference type="RefSeq" id="WP_199263520.1">
    <property type="nucleotide sequence ID" value="NZ_CP054140.1"/>
</dbReference>
<proteinExistence type="inferred from homology"/>
<dbReference type="SUPFAM" id="SSF53850">
    <property type="entry name" value="Periplasmic binding protein-like II"/>
    <property type="match status" value="1"/>
</dbReference>
<comment type="similarity">
    <text evidence="2">Belongs to the bacterial solute-binding protein SsuA/TauA family.</text>
</comment>
<dbReference type="CDD" id="cd01008">
    <property type="entry name" value="PBP2_NrtA_SsuA_CpmA_like"/>
    <property type="match status" value="1"/>
</dbReference>
<evidence type="ECO:0000256" key="4">
    <source>
        <dbReference type="ARBA" id="ARBA00022729"/>
    </source>
</evidence>
<organism evidence="6 7">
    <name type="scientific">Desulfobulbus oligotrophicus</name>
    <dbReference type="NCBI Taxonomy" id="1909699"/>
    <lineage>
        <taxon>Bacteria</taxon>
        <taxon>Pseudomonadati</taxon>
        <taxon>Thermodesulfobacteriota</taxon>
        <taxon>Desulfobulbia</taxon>
        <taxon>Desulfobulbales</taxon>
        <taxon>Desulfobulbaceae</taxon>
        <taxon>Desulfobulbus</taxon>
    </lineage>
</organism>
<evidence type="ECO:0000256" key="3">
    <source>
        <dbReference type="ARBA" id="ARBA00022448"/>
    </source>
</evidence>
<evidence type="ECO:0000256" key="1">
    <source>
        <dbReference type="ARBA" id="ARBA00004418"/>
    </source>
</evidence>
<dbReference type="NCBIfam" id="TIGR01728">
    <property type="entry name" value="SsuA_fam"/>
    <property type="match status" value="1"/>
</dbReference>
<dbReference type="EMBL" id="CP054140">
    <property type="protein sequence ID" value="QQG64687.1"/>
    <property type="molecule type" value="Genomic_DNA"/>
</dbReference>
<dbReference type="InterPro" id="IPR015168">
    <property type="entry name" value="SsuA/THI5"/>
</dbReference>
<reference evidence="6 7" key="1">
    <citation type="submission" date="2020-05" db="EMBL/GenBank/DDBJ databases">
        <title>Complete genome of Desulfobulbus oligotrophicus.</title>
        <authorList>
            <person name="Podar M."/>
        </authorList>
    </citation>
    <scope>NUCLEOTIDE SEQUENCE [LARGE SCALE GENOMIC DNA]</scope>
    <source>
        <strain evidence="6 7">Prop6</strain>
    </source>
</reference>
<dbReference type="InterPro" id="IPR010067">
    <property type="entry name" value="ABC_SsuA_sub-bd"/>
</dbReference>
<dbReference type="InterPro" id="IPR001638">
    <property type="entry name" value="Solute-binding_3/MltF_N"/>
</dbReference>
<evidence type="ECO:0000313" key="7">
    <source>
        <dbReference type="Proteomes" id="UP000596092"/>
    </source>
</evidence>
<dbReference type="PANTHER" id="PTHR30024">
    <property type="entry name" value="ALIPHATIC SULFONATES-BINDING PROTEIN-RELATED"/>
    <property type="match status" value="1"/>
</dbReference>
<dbReference type="Gene3D" id="3.40.190.10">
    <property type="entry name" value="Periplasmic binding protein-like II"/>
    <property type="match status" value="2"/>
</dbReference>
<dbReference type="GO" id="GO:0042626">
    <property type="term" value="F:ATPase-coupled transmembrane transporter activity"/>
    <property type="evidence" value="ECO:0007669"/>
    <property type="project" value="InterPro"/>
</dbReference>
<protein>
    <submittedName>
        <fullName evidence="6">Aliphatic sulfonate ABC transporter substrate-binding protein</fullName>
    </submittedName>
</protein>
<keyword evidence="7" id="KW-1185">Reference proteome</keyword>
<dbReference type="KEGG" id="dog:HP555_01820"/>
<dbReference type="SMART" id="SM00062">
    <property type="entry name" value="PBPb"/>
    <property type="match status" value="1"/>
</dbReference>
<dbReference type="AlphaFoldDB" id="A0A7T6APM1"/>
<evidence type="ECO:0000256" key="2">
    <source>
        <dbReference type="ARBA" id="ARBA00010742"/>
    </source>
</evidence>
<feature type="domain" description="Solute-binding protein family 3/N-terminal" evidence="5">
    <location>
        <begin position="31"/>
        <end position="246"/>
    </location>
</feature>
<accession>A0A7T6APM1</accession>
<gene>
    <name evidence="6" type="ORF">HP555_01820</name>
</gene>
<dbReference type="GO" id="GO:0042597">
    <property type="term" value="C:periplasmic space"/>
    <property type="evidence" value="ECO:0007669"/>
    <property type="project" value="UniProtKB-SubCell"/>
</dbReference>
<sequence>MQQEQLKKWLIVPAVILTVLLCGTTVQAADEIRFAYQDRIGSVLPIVAIKKGFFAEQGLTIKPLRFNSGPACAEALYAGSADIGGMGDTAAILMVARHPQFVIFASHATGEHRHRLMVRPDSTIHTLGDLTGKRVAVKKGTSTHGGLLAVLNEAQVDPAGLELVDLDPPTMVTALQAGSVDAFAASEPTPSVAEEKGAKQLLTLGGQGNFYPVLLLTRREFLQQNKEQMLRFVRALHQAQDYVAAHGEETVAMMASETGLSHSAARSALHRHYYSLRFDAAILASLQQTARFLHKQKMIETVPDFALPTYEILVQ</sequence>
<keyword evidence="3" id="KW-0813">Transport</keyword>
<dbReference type="Proteomes" id="UP000596092">
    <property type="component" value="Chromosome"/>
</dbReference>
<evidence type="ECO:0000259" key="5">
    <source>
        <dbReference type="SMART" id="SM00062"/>
    </source>
</evidence>
<comment type="subcellular location">
    <subcellularLocation>
        <location evidence="1">Periplasm</location>
    </subcellularLocation>
</comment>
<evidence type="ECO:0000313" key="6">
    <source>
        <dbReference type="EMBL" id="QQG64687.1"/>
    </source>
</evidence>